<dbReference type="AlphaFoldDB" id="A0A0A9TM30"/>
<organism evidence="1">
    <name type="scientific">Arundo donax</name>
    <name type="common">Giant reed</name>
    <name type="synonym">Donax arundinaceus</name>
    <dbReference type="NCBI Taxonomy" id="35708"/>
    <lineage>
        <taxon>Eukaryota</taxon>
        <taxon>Viridiplantae</taxon>
        <taxon>Streptophyta</taxon>
        <taxon>Embryophyta</taxon>
        <taxon>Tracheophyta</taxon>
        <taxon>Spermatophyta</taxon>
        <taxon>Magnoliopsida</taxon>
        <taxon>Liliopsida</taxon>
        <taxon>Poales</taxon>
        <taxon>Poaceae</taxon>
        <taxon>PACMAD clade</taxon>
        <taxon>Arundinoideae</taxon>
        <taxon>Arundineae</taxon>
        <taxon>Arundo</taxon>
    </lineage>
</organism>
<evidence type="ECO:0000313" key="1">
    <source>
        <dbReference type="EMBL" id="JAD67712.1"/>
    </source>
</evidence>
<accession>A0A0A9TM30</accession>
<dbReference type="EMBL" id="GBRH01230183">
    <property type="protein sequence ID" value="JAD67712.1"/>
    <property type="molecule type" value="Transcribed_RNA"/>
</dbReference>
<name>A0A0A9TM30_ARUDO</name>
<reference evidence="1" key="1">
    <citation type="submission" date="2014-09" db="EMBL/GenBank/DDBJ databases">
        <authorList>
            <person name="Magalhaes I.L.F."/>
            <person name="Oliveira U."/>
            <person name="Santos F.R."/>
            <person name="Vidigal T.H.D.A."/>
            <person name="Brescovit A.D."/>
            <person name="Santos A.J."/>
        </authorList>
    </citation>
    <scope>NUCLEOTIDE SEQUENCE</scope>
    <source>
        <tissue evidence="1">Shoot tissue taken approximately 20 cm above the soil surface</tissue>
    </source>
</reference>
<reference evidence="1" key="2">
    <citation type="journal article" date="2015" name="Data Brief">
        <title>Shoot transcriptome of the giant reed, Arundo donax.</title>
        <authorList>
            <person name="Barrero R.A."/>
            <person name="Guerrero F.D."/>
            <person name="Moolhuijzen P."/>
            <person name="Goolsby J.A."/>
            <person name="Tidwell J."/>
            <person name="Bellgard S.E."/>
            <person name="Bellgard M.I."/>
        </authorList>
    </citation>
    <scope>NUCLEOTIDE SEQUENCE</scope>
    <source>
        <tissue evidence="1">Shoot tissue taken approximately 20 cm above the soil surface</tissue>
    </source>
</reference>
<protein>
    <submittedName>
        <fullName evidence="1">Uncharacterized protein</fullName>
    </submittedName>
</protein>
<proteinExistence type="predicted"/>
<sequence length="91" mass="10699">MFSTDRMAKYNVKDSARVLAFVHRKLCLRDTIWSEETALACSLEVIRKSREKRYNGKVQYGSQCKSARFHAPDRMFCRHGTMWQNERHTAG</sequence>